<reference evidence="1 2" key="1">
    <citation type="submission" date="2019-04" db="EMBL/GenBank/DDBJ databases">
        <title>Draft genome of the big-headed turtle Platysternon megacephalum.</title>
        <authorList>
            <person name="Gong S."/>
        </authorList>
    </citation>
    <scope>NUCLEOTIDE SEQUENCE [LARGE SCALE GENOMIC DNA]</scope>
    <source>
        <strain evidence="1">DO16091913</strain>
        <tissue evidence="1">Muscle</tissue>
    </source>
</reference>
<reference evidence="1 2" key="2">
    <citation type="submission" date="2019-04" db="EMBL/GenBank/DDBJ databases">
        <title>The genome sequence of big-headed turtle.</title>
        <authorList>
            <person name="Gong S."/>
        </authorList>
    </citation>
    <scope>NUCLEOTIDE SEQUENCE [LARGE SCALE GENOMIC DNA]</scope>
    <source>
        <strain evidence="1">DO16091913</strain>
        <tissue evidence="1">Muscle</tissue>
    </source>
</reference>
<organism evidence="1 2">
    <name type="scientific">Platysternon megacephalum</name>
    <name type="common">big-headed turtle</name>
    <dbReference type="NCBI Taxonomy" id="55544"/>
    <lineage>
        <taxon>Eukaryota</taxon>
        <taxon>Metazoa</taxon>
        <taxon>Chordata</taxon>
        <taxon>Craniata</taxon>
        <taxon>Vertebrata</taxon>
        <taxon>Euteleostomi</taxon>
        <taxon>Archelosauria</taxon>
        <taxon>Testudinata</taxon>
        <taxon>Testudines</taxon>
        <taxon>Cryptodira</taxon>
        <taxon>Durocryptodira</taxon>
        <taxon>Testudinoidea</taxon>
        <taxon>Platysternidae</taxon>
        <taxon>Platysternon</taxon>
    </lineage>
</organism>
<dbReference type="Proteomes" id="UP000297703">
    <property type="component" value="Unassembled WGS sequence"/>
</dbReference>
<evidence type="ECO:0000313" key="2">
    <source>
        <dbReference type="Proteomes" id="UP000297703"/>
    </source>
</evidence>
<dbReference type="AlphaFoldDB" id="A0A4D9E3A0"/>
<dbReference type="EMBL" id="QXTE01000148">
    <property type="protein sequence ID" value="TFK04017.1"/>
    <property type="molecule type" value="Genomic_DNA"/>
</dbReference>
<comment type="caution">
    <text evidence="1">The sequence shown here is derived from an EMBL/GenBank/DDBJ whole genome shotgun (WGS) entry which is preliminary data.</text>
</comment>
<name>A0A4D9E3A0_9SAUR</name>
<evidence type="ECO:0000313" key="1">
    <source>
        <dbReference type="EMBL" id="TFK04017.1"/>
    </source>
</evidence>
<sequence length="99" mass="11114">MEPVWTAVGRVSTGEGWTGVRPLSDWASSWKGLASGGVVCKPYTQQLWRSHGSCDHWCTEPLRFHRGVGEGDKLNRGVVILGIISRFPWELAQRTVEYE</sequence>
<gene>
    <name evidence="1" type="ORF">DR999_PMT13580</name>
</gene>
<accession>A0A4D9E3A0</accession>
<proteinExistence type="predicted"/>
<keyword evidence="2" id="KW-1185">Reference proteome</keyword>
<protein>
    <submittedName>
        <fullName evidence="1">Multidrug resistance-associated protein 1-like</fullName>
    </submittedName>
</protein>